<dbReference type="InterPro" id="IPR025659">
    <property type="entry name" value="Tubby-like_C"/>
</dbReference>
<dbReference type="InterPro" id="IPR007612">
    <property type="entry name" value="LOR"/>
</dbReference>
<sequence length="240" mass="27531">MRKHCSLIARTDFPMTEKHKGLGTAIFYSIRSCFAAKSRVHPAPRKIDDEEVATTTTNSPSVWTVWKKSSMGFHGTDGFSIYDGMGRLSFRLDNYSRKRKCFAGELLLMDGNGKAVVTLRPQVCDRWSGFRGEDGRETDCRSTHVFDIRRRSVLQSCDETEVLMDSTPDHKLPDFRTEGCFRRRNCKIMDRNGDEVTRISRNKENYSVAPRDHVFSLIIQPNKESELMAAFLVLMDRICT</sequence>
<proteinExistence type="inferred from homology"/>
<dbReference type="InParanoid" id="A0A804IK93"/>
<dbReference type="FunCoup" id="A0A804IK93">
    <property type="interactions" value="10"/>
</dbReference>
<dbReference type="Gramene" id="Ma04_t02460.1">
    <property type="protein sequence ID" value="Ma04_p02460.1"/>
    <property type="gene ID" value="Ma04_g02460"/>
</dbReference>
<dbReference type="OMA" id="NCYTAPE"/>
<protein>
    <submittedName>
        <fullName evidence="2">(wild Malaysian banana) hypothetical protein</fullName>
    </submittedName>
</protein>
<comment type="similarity">
    <text evidence="1">Belongs to the LOR family.</text>
</comment>
<dbReference type="AlphaFoldDB" id="A0A804IK93"/>
<reference evidence="3" key="2">
    <citation type="submission" date="2021-05" db="UniProtKB">
        <authorList>
            <consortium name="EnsemblPlants"/>
        </authorList>
    </citation>
    <scope>IDENTIFICATION</scope>
    <source>
        <strain evidence="3">subsp. malaccensis</strain>
    </source>
</reference>
<dbReference type="Gene3D" id="2.40.160.200">
    <property type="entry name" value="LURP1-related"/>
    <property type="match status" value="1"/>
</dbReference>
<dbReference type="PANTHER" id="PTHR31087">
    <property type="match status" value="1"/>
</dbReference>
<name>A0A804IK93_MUSAM</name>
<dbReference type="Pfam" id="PF04525">
    <property type="entry name" value="LOR"/>
    <property type="match status" value="1"/>
</dbReference>
<dbReference type="Proteomes" id="UP000012960">
    <property type="component" value="Unplaced"/>
</dbReference>
<reference evidence="2" key="1">
    <citation type="submission" date="2021-03" db="EMBL/GenBank/DDBJ databases">
        <authorList>
            <consortium name="Genoscope - CEA"/>
            <person name="William W."/>
        </authorList>
    </citation>
    <scope>NUCLEOTIDE SEQUENCE</scope>
    <source>
        <strain evidence="2">Doubled-haploid Pahang</strain>
    </source>
</reference>
<dbReference type="PANTHER" id="PTHR31087:SF95">
    <property type="entry name" value="EXPRESSED PROTEIN"/>
    <property type="match status" value="1"/>
</dbReference>
<dbReference type="EMBL" id="HG996469">
    <property type="protein sequence ID" value="CAG1840988.1"/>
    <property type="molecule type" value="Genomic_DNA"/>
</dbReference>
<dbReference type="SUPFAM" id="SSF54518">
    <property type="entry name" value="Tubby C-terminal domain-like"/>
    <property type="match status" value="1"/>
</dbReference>
<evidence type="ECO:0000256" key="1">
    <source>
        <dbReference type="ARBA" id="ARBA00005437"/>
    </source>
</evidence>
<organism evidence="3 4">
    <name type="scientific">Musa acuminata subsp. malaccensis</name>
    <name type="common">Wild banana</name>
    <name type="synonym">Musa malaccensis</name>
    <dbReference type="NCBI Taxonomy" id="214687"/>
    <lineage>
        <taxon>Eukaryota</taxon>
        <taxon>Viridiplantae</taxon>
        <taxon>Streptophyta</taxon>
        <taxon>Embryophyta</taxon>
        <taxon>Tracheophyta</taxon>
        <taxon>Spermatophyta</taxon>
        <taxon>Magnoliopsida</taxon>
        <taxon>Liliopsida</taxon>
        <taxon>Zingiberales</taxon>
        <taxon>Musaceae</taxon>
        <taxon>Musa</taxon>
    </lineage>
</organism>
<dbReference type="EnsemblPlants" id="Ma04_t02460.1">
    <property type="protein sequence ID" value="Ma04_p02460.1"/>
    <property type="gene ID" value="Ma04_g02460"/>
</dbReference>
<evidence type="ECO:0000313" key="4">
    <source>
        <dbReference type="Proteomes" id="UP000012960"/>
    </source>
</evidence>
<accession>A0A804IK93</accession>
<keyword evidence="4" id="KW-1185">Reference proteome</keyword>
<evidence type="ECO:0000313" key="2">
    <source>
        <dbReference type="EMBL" id="CAG1840988.1"/>
    </source>
</evidence>
<dbReference type="InterPro" id="IPR038595">
    <property type="entry name" value="LOR_sf"/>
</dbReference>
<evidence type="ECO:0000313" key="3">
    <source>
        <dbReference type="EnsemblPlants" id="Ma04_p02460.1"/>
    </source>
</evidence>
<gene>
    <name evidence="2" type="ORF">GSMUA_107820.1</name>
</gene>